<protein>
    <recommendedName>
        <fullName evidence="2">PPIase FKBP-type domain-containing protein</fullName>
    </recommendedName>
</protein>
<sequence>MRSWISLNVMCLKIDVNVEVQKIPQPCQRRAVGGDFIRYHYNGTFQDGTVFDSRSVYHLEKR</sequence>
<dbReference type="InterPro" id="IPR051989">
    <property type="entry name" value="FKBP-like_isomerase"/>
</dbReference>
<dbReference type="AlphaFoldDB" id="A0A672LH94"/>
<reference evidence="3" key="2">
    <citation type="submission" date="2025-09" db="UniProtKB">
        <authorList>
            <consortium name="Ensembl"/>
        </authorList>
    </citation>
    <scope>IDENTIFICATION</scope>
</reference>
<dbReference type="Proteomes" id="UP000472262">
    <property type="component" value="Unassembled WGS sequence"/>
</dbReference>
<keyword evidence="1" id="KW-0677">Repeat</keyword>
<proteinExistence type="predicted"/>
<dbReference type="Gene3D" id="3.10.50.40">
    <property type="match status" value="1"/>
</dbReference>
<dbReference type="PANTHER" id="PTHR46046:SF3">
    <property type="entry name" value="PEPTIDYL-PROLYL CIS-TRANS ISOMERASE FKBP10"/>
    <property type="match status" value="1"/>
</dbReference>
<reference evidence="3" key="1">
    <citation type="submission" date="2025-08" db="UniProtKB">
        <authorList>
            <consortium name="Ensembl"/>
        </authorList>
    </citation>
    <scope>IDENTIFICATION</scope>
</reference>
<dbReference type="InterPro" id="IPR001179">
    <property type="entry name" value="PPIase_FKBP_dom"/>
</dbReference>
<dbReference type="GO" id="GO:0005783">
    <property type="term" value="C:endoplasmic reticulum"/>
    <property type="evidence" value="ECO:0007669"/>
    <property type="project" value="TreeGrafter"/>
</dbReference>
<evidence type="ECO:0000313" key="4">
    <source>
        <dbReference type="Proteomes" id="UP000472262"/>
    </source>
</evidence>
<evidence type="ECO:0000256" key="1">
    <source>
        <dbReference type="ARBA" id="ARBA00022737"/>
    </source>
</evidence>
<evidence type="ECO:0000313" key="3">
    <source>
        <dbReference type="Ensembl" id="ENSSGRP00000023909.1"/>
    </source>
</evidence>
<dbReference type="InterPro" id="IPR046357">
    <property type="entry name" value="PPIase_dom_sf"/>
</dbReference>
<dbReference type="SUPFAM" id="SSF54534">
    <property type="entry name" value="FKBP-like"/>
    <property type="match status" value="1"/>
</dbReference>
<dbReference type="InParanoid" id="A0A672LH94"/>
<keyword evidence="4" id="KW-1185">Reference proteome</keyword>
<dbReference type="GO" id="GO:0003755">
    <property type="term" value="F:peptidyl-prolyl cis-trans isomerase activity"/>
    <property type="evidence" value="ECO:0007669"/>
    <property type="project" value="InterPro"/>
</dbReference>
<name>A0A672LH94_SINGR</name>
<accession>A0A672LH94</accession>
<organism evidence="3 4">
    <name type="scientific">Sinocyclocheilus grahami</name>
    <name type="common">Dianchi golden-line fish</name>
    <name type="synonym">Barbus grahami</name>
    <dbReference type="NCBI Taxonomy" id="75366"/>
    <lineage>
        <taxon>Eukaryota</taxon>
        <taxon>Metazoa</taxon>
        <taxon>Chordata</taxon>
        <taxon>Craniata</taxon>
        <taxon>Vertebrata</taxon>
        <taxon>Euteleostomi</taxon>
        <taxon>Actinopterygii</taxon>
        <taxon>Neopterygii</taxon>
        <taxon>Teleostei</taxon>
        <taxon>Ostariophysi</taxon>
        <taxon>Cypriniformes</taxon>
        <taxon>Cyprinidae</taxon>
        <taxon>Cyprininae</taxon>
        <taxon>Sinocyclocheilus</taxon>
    </lineage>
</organism>
<dbReference type="PANTHER" id="PTHR46046">
    <property type="entry name" value="PEPTIDYLPROLYL ISOMERASE"/>
    <property type="match status" value="1"/>
</dbReference>
<evidence type="ECO:0000259" key="2">
    <source>
        <dbReference type="Pfam" id="PF00254"/>
    </source>
</evidence>
<dbReference type="Pfam" id="PF00254">
    <property type="entry name" value="FKBP_C"/>
    <property type="match status" value="1"/>
</dbReference>
<dbReference type="Ensembl" id="ENSSGRT00000025781.1">
    <property type="protein sequence ID" value="ENSSGRP00000023909.1"/>
    <property type="gene ID" value="ENSSGRG00000014106.1"/>
</dbReference>
<feature type="domain" description="PPIase FKBP-type" evidence="2">
    <location>
        <begin position="27"/>
        <end position="54"/>
    </location>
</feature>